<dbReference type="GO" id="GO:0003917">
    <property type="term" value="F:DNA topoisomerase type I (single strand cut, ATP-independent) activity"/>
    <property type="evidence" value="ECO:0007669"/>
    <property type="project" value="UniProtKB-EC"/>
</dbReference>
<dbReference type="Proteomes" id="UP000244336">
    <property type="component" value="Chromosome 4"/>
</dbReference>
<dbReference type="PROSITE" id="PS50880">
    <property type="entry name" value="TOPRIM"/>
    <property type="match status" value="1"/>
</dbReference>
<dbReference type="InterPro" id="IPR003601">
    <property type="entry name" value="Topo_IA_2"/>
</dbReference>
<dbReference type="GO" id="GO:0008270">
    <property type="term" value="F:zinc ion binding"/>
    <property type="evidence" value="ECO:0007669"/>
    <property type="project" value="UniProtKB-KW"/>
</dbReference>
<dbReference type="InterPro" id="IPR013498">
    <property type="entry name" value="Topo_IA_Znf"/>
</dbReference>
<evidence type="ECO:0000256" key="13">
    <source>
        <dbReference type="ARBA" id="ARBA00032235"/>
    </source>
</evidence>
<dbReference type="SMART" id="SM00436">
    <property type="entry name" value="TOP1Bc"/>
    <property type="match status" value="1"/>
</dbReference>
<keyword evidence="5" id="KW-0863">Zinc-finger</keyword>
<dbReference type="CDD" id="cd00186">
    <property type="entry name" value="TOP1Ac"/>
    <property type="match status" value="1"/>
</dbReference>
<evidence type="ECO:0000256" key="10">
    <source>
        <dbReference type="ARBA" id="ARBA00023235"/>
    </source>
</evidence>
<evidence type="ECO:0000256" key="6">
    <source>
        <dbReference type="ARBA" id="ARBA00022833"/>
    </source>
</evidence>
<evidence type="ECO:0000256" key="7">
    <source>
        <dbReference type="ARBA" id="ARBA00022842"/>
    </source>
</evidence>
<dbReference type="InterPro" id="IPR013826">
    <property type="entry name" value="Topo_IA_cen_sub3"/>
</dbReference>
<evidence type="ECO:0000256" key="1">
    <source>
        <dbReference type="ARBA" id="ARBA00000213"/>
    </source>
</evidence>
<proteinExistence type="inferred from homology"/>
<dbReference type="InterPro" id="IPR023406">
    <property type="entry name" value="Topo_IA_AS"/>
</dbReference>
<keyword evidence="19" id="KW-1185">Reference proteome</keyword>
<evidence type="ECO:0000259" key="17">
    <source>
        <dbReference type="PROSITE" id="PS52039"/>
    </source>
</evidence>
<keyword evidence="10" id="KW-0413">Isomerase</keyword>
<feature type="compositionally biased region" description="Basic and acidic residues" evidence="15">
    <location>
        <begin position="203"/>
        <end position="216"/>
    </location>
</feature>
<dbReference type="Gramene" id="PUZ60813">
    <property type="protein sequence ID" value="PUZ60813"/>
    <property type="gene ID" value="GQ55_4G193600"/>
</dbReference>
<keyword evidence="8" id="KW-0799">Topoisomerase</keyword>
<name>A0A2T7DZ03_9POAL</name>
<dbReference type="EC" id="5.6.2.1" evidence="3"/>
<dbReference type="InterPro" id="IPR034149">
    <property type="entry name" value="TOPRIM_TopoI"/>
</dbReference>
<evidence type="ECO:0000256" key="15">
    <source>
        <dbReference type="SAM" id="MobiDB-lite"/>
    </source>
</evidence>
<dbReference type="GO" id="GO:0005694">
    <property type="term" value="C:chromosome"/>
    <property type="evidence" value="ECO:0007669"/>
    <property type="project" value="InterPro"/>
</dbReference>
<dbReference type="AlphaFoldDB" id="A0A2T7DZ03"/>
<dbReference type="InterPro" id="IPR023405">
    <property type="entry name" value="Topo_IA_core_domain"/>
</dbReference>
<dbReference type="SMART" id="SM00437">
    <property type="entry name" value="TOP1Ac"/>
    <property type="match status" value="1"/>
</dbReference>
<feature type="compositionally biased region" description="Basic and acidic residues" evidence="15">
    <location>
        <begin position="242"/>
        <end position="264"/>
    </location>
</feature>
<accession>A0A2T7DZ03</accession>
<keyword evidence="4" id="KW-0479">Metal-binding</keyword>
<dbReference type="Gene3D" id="3.40.50.140">
    <property type="match status" value="1"/>
</dbReference>
<feature type="region of interest" description="Disordered" evidence="15">
    <location>
        <begin position="1098"/>
        <end position="1118"/>
    </location>
</feature>
<protein>
    <recommendedName>
        <fullName evidence="3">DNA topoisomerase</fullName>
        <ecNumber evidence="3">5.6.2.1</ecNumber>
    </recommendedName>
    <alternativeName>
        <fullName evidence="14">Omega-protein</fullName>
    </alternativeName>
    <alternativeName>
        <fullName evidence="13">Relaxing enzyme</fullName>
    </alternativeName>
    <alternativeName>
        <fullName evidence="11">Swivelase</fullName>
    </alternativeName>
    <alternativeName>
        <fullName evidence="12">Untwisting enzyme</fullName>
    </alternativeName>
</protein>
<feature type="domain" description="Toprim" evidence="16">
    <location>
        <begin position="311"/>
        <end position="426"/>
    </location>
</feature>
<evidence type="ECO:0000256" key="9">
    <source>
        <dbReference type="ARBA" id="ARBA00023125"/>
    </source>
</evidence>
<evidence type="ECO:0000256" key="11">
    <source>
        <dbReference type="ARBA" id="ARBA00030003"/>
    </source>
</evidence>
<dbReference type="HAMAP" id="MF_00952">
    <property type="entry name" value="Topoisom_1_prok"/>
    <property type="match status" value="1"/>
</dbReference>
<dbReference type="InterPro" id="IPR013825">
    <property type="entry name" value="Topo_IA_cen_sub2"/>
</dbReference>
<dbReference type="Pfam" id="PF01131">
    <property type="entry name" value="Topoisom_bac"/>
    <property type="match status" value="1"/>
</dbReference>
<dbReference type="STRING" id="1504633.A0A2T7DZ03"/>
<keyword evidence="6" id="KW-0862">Zinc</keyword>
<dbReference type="Gene3D" id="1.10.290.10">
    <property type="entry name" value="Topoisomerase I, domain 4"/>
    <property type="match status" value="1"/>
</dbReference>
<evidence type="ECO:0000256" key="14">
    <source>
        <dbReference type="ARBA" id="ARBA00032877"/>
    </source>
</evidence>
<gene>
    <name evidence="18" type="ORF">GQ55_4G193600</name>
</gene>
<dbReference type="SMART" id="SM00493">
    <property type="entry name" value="TOPRIM"/>
    <property type="match status" value="1"/>
</dbReference>
<dbReference type="SUPFAM" id="SSF56712">
    <property type="entry name" value="Prokaryotic type I DNA topoisomerase"/>
    <property type="match status" value="1"/>
</dbReference>
<evidence type="ECO:0000256" key="12">
    <source>
        <dbReference type="ARBA" id="ARBA00031985"/>
    </source>
</evidence>
<dbReference type="EMBL" id="CM009752">
    <property type="protein sequence ID" value="PUZ60813.1"/>
    <property type="molecule type" value="Genomic_DNA"/>
</dbReference>
<dbReference type="GO" id="GO:0003677">
    <property type="term" value="F:DNA binding"/>
    <property type="evidence" value="ECO:0007669"/>
    <property type="project" value="UniProtKB-KW"/>
</dbReference>
<dbReference type="InterPro" id="IPR028612">
    <property type="entry name" value="Topoisom_1_IA"/>
</dbReference>
<reference evidence="18 19" key="1">
    <citation type="submission" date="2018-04" db="EMBL/GenBank/DDBJ databases">
        <title>WGS assembly of Panicum hallii var. hallii HAL2.</title>
        <authorList>
            <person name="Lovell J."/>
            <person name="Jenkins J."/>
            <person name="Lowry D."/>
            <person name="Mamidi S."/>
            <person name="Sreedasyam A."/>
            <person name="Weng X."/>
            <person name="Barry K."/>
            <person name="Bonette J."/>
            <person name="Campitelli B."/>
            <person name="Daum C."/>
            <person name="Gordon S."/>
            <person name="Gould B."/>
            <person name="Lipzen A."/>
            <person name="MacQueen A."/>
            <person name="Palacio-Mejia J."/>
            <person name="Plott C."/>
            <person name="Shakirov E."/>
            <person name="Shu S."/>
            <person name="Yoshinaga Y."/>
            <person name="Zane M."/>
            <person name="Rokhsar D."/>
            <person name="Grimwood J."/>
            <person name="Schmutz J."/>
            <person name="Juenger T."/>
        </authorList>
    </citation>
    <scope>NUCLEOTIDE SEQUENCE [LARGE SCALE GENOMIC DNA]</scope>
    <source>
        <strain evidence="19">cv. HAL2</strain>
    </source>
</reference>
<organism evidence="18 19">
    <name type="scientific">Panicum hallii var. hallii</name>
    <dbReference type="NCBI Taxonomy" id="1504633"/>
    <lineage>
        <taxon>Eukaryota</taxon>
        <taxon>Viridiplantae</taxon>
        <taxon>Streptophyta</taxon>
        <taxon>Embryophyta</taxon>
        <taxon>Tracheophyta</taxon>
        <taxon>Spermatophyta</taxon>
        <taxon>Magnoliopsida</taxon>
        <taxon>Liliopsida</taxon>
        <taxon>Poales</taxon>
        <taxon>Poaceae</taxon>
        <taxon>PACMAD clade</taxon>
        <taxon>Panicoideae</taxon>
        <taxon>Panicodae</taxon>
        <taxon>Paniceae</taxon>
        <taxon>Panicinae</taxon>
        <taxon>Panicum</taxon>
        <taxon>Panicum sect. Panicum</taxon>
    </lineage>
</organism>
<dbReference type="Gene3D" id="2.70.20.10">
    <property type="entry name" value="Topoisomerase I, domain 3"/>
    <property type="match status" value="1"/>
</dbReference>
<sequence>MALQLRRLLPHGYAQRHRAVTHALLPPPLPTMLQFGTFQRYSSTPWAFLPFHPCEMCGVAFRCNSARQISSRKSSGVALRPKSSAFFTTGLLGKHSPICFKATDNCGIALKANNIGNSRPFSTACSKKLRFLAKNNCSFGNLNMKREDGSAAHSLFHRSEKRQSTLAACSTVADEASASTSNSSKSVTGAKTGTAKRKSSRGSKKEVDGDMNEKKVPTKKKRIFSRTRKAATKTTGSISENQEDKKADNSKSKKGADSSKENKVNNRSKSKAKVSAASTVPDEAEICMKTSNGGSHSETKPLVPLYPPTAKSVVVVESATKAKVIQNYLGDMYEVLPSYGHVRDLAGRSKSVRPDDDFSMVWEVPAAAWTHLKSIKVALKGAENLILASDPDREGEAIAWHIKEMLEQQSALACDVTVARVAFHEITEYAIKKALTSPRYIDMDLVNAYLARRSLDYLIGFGISPLLWRKLPGCQSAGRVQSAALALVCDREAEIEQFKPQEYWIVQTDFKTQFADPSNHTFISSRIKLLNSKKLDQLSICSQEEAQAIEKRIHSSQFEVIGVKRSKIQKNPPMPYITSSLQQDAANKLHFTAGHTMKVAQKLYEGMNLSSEEATGLITYMRTDGFHISDGAAEDIRSLVKERYGEEYAAEDIRKYLKKVKNAQEAHEAIRPTSIRRLPSSLVGVLDDDSLKLYTLIWKRTMACQMEASRIDLIQVDIGTPKGDMSFHSSASRLDFKGYQAVYEDSEASPSSDSSVGDSVHEGNFDALSKLKVKDLVSPVNVHLGQHFTKPPSRYSEGALIKKLEELGIGRPSTYASILKVLQDRKYVTIKGRVLHPEFRGRMVSAFLLHHFSEVADYSFTANMETELDNVSAGSTEWKGLLKDYWERFSKYCADASKLDGRKVERMLEEKFGPILFPDVDKDSRICPSCSEGTLRFKVSRYGEGYFIGCDRHPKCKYIARSLSQQEDETEPTDEGPKSFEPRLLGVMPDSNEKVFLKQGPYGHYVQVGEDKKGLFPKRASLSEVKDIDTVTLDDAIELLQYPKILGKHPDDDHPVLITHSKVGYNIKHRRSLAALPKNMDPKKITLERALKLLSGKSVRQIGRPKGKSKTKEPIEWH</sequence>
<evidence type="ECO:0000256" key="4">
    <source>
        <dbReference type="ARBA" id="ARBA00022723"/>
    </source>
</evidence>
<dbReference type="PROSITE" id="PS52039">
    <property type="entry name" value="TOPO_IA_2"/>
    <property type="match status" value="1"/>
</dbReference>
<dbReference type="InterPro" id="IPR013497">
    <property type="entry name" value="Topo_IA_cen"/>
</dbReference>
<dbReference type="OrthoDB" id="430051at2759"/>
<dbReference type="Gene3D" id="3.30.65.10">
    <property type="entry name" value="Bacterial Topoisomerase I, domain 1"/>
    <property type="match status" value="1"/>
</dbReference>
<evidence type="ECO:0000313" key="19">
    <source>
        <dbReference type="Proteomes" id="UP000244336"/>
    </source>
</evidence>
<comment type="similarity">
    <text evidence="2">Belongs to the type IA topoisomerase family.</text>
</comment>
<evidence type="ECO:0000256" key="3">
    <source>
        <dbReference type="ARBA" id="ARBA00012891"/>
    </source>
</evidence>
<comment type="catalytic activity">
    <reaction evidence="1">
        <text>ATP-independent breakage of single-stranded DNA, followed by passage and rejoining.</text>
        <dbReference type="EC" id="5.6.2.1"/>
    </reaction>
</comment>
<feature type="region of interest" description="Disordered" evidence="15">
    <location>
        <begin position="963"/>
        <end position="982"/>
    </location>
</feature>
<dbReference type="Pfam" id="PF01396">
    <property type="entry name" value="Zn_ribbon_Top1"/>
    <property type="match status" value="1"/>
</dbReference>
<feature type="region of interest" description="Disordered" evidence="15">
    <location>
        <begin position="178"/>
        <end position="278"/>
    </location>
</feature>
<dbReference type="InterPro" id="IPR005733">
    <property type="entry name" value="TopoI_bac-type"/>
</dbReference>
<dbReference type="Pfam" id="PF01751">
    <property type="entry name" value="Toprim"/>
    <property type="match status" value="1"/>
</dbReference>
<dbReference type="InterPro" id="IPR013824">
    <property type="entry name" value="Topo_IA_cen_sub1"/>
</dbReference>
<dbReference type="PROSITE" id="PS00396">
    <property type="entry name" value="TOPO_IA_1"/>
    <property type="match status" value="1"/>
</dbReference>
<evidence type="ECO:0000259" key="16">
    <source>
        <dbReference type="PROSITE" id="PS50880"/>
    </source>
</evidence>
<dbReference type="NCBIfam" id="TIGR01051">
    <property type="entry name" value="topA_bact"/>
    <property type="match status" value="1"/>
</dbReference>
<evidence type="ECO:0000313" key="18">
    <source>
        <dbReference type="EMBL" id="PUZ60813.1"/>
    </source>
</evidence>
<evidence type="ECO:0000256" key="5">
    <source>
        <dbReference type="ARBA" id="ARBA00022771"/>
    </source>
</evidence>
<feature type="domain" description="Topo IA-type catalytic" evidence="17">
    <location>
        <begin position="442"/>
        <end position="893"/>
    </location>
</feature>
<dbReference type="PRINTS" id="PR00417">
    <property type="entry name" value="PRTPISMRASEI"/>
</dbReference>
<dbReference type="InterPro" id="IPR003602">
    <property type="entry name" value="Topo_IA_DNA-bd_dom"/>
</dbReference>
<dbReference type="InterPro" id="IPR025589">
    <property type="entry name" value="Toprim_C_rpt"/>
</dbReference>
<keyword evidence="7" id="KW-0460">Magnesium</keyword>
<dbReference type="InterPro" id="IPR006171">
    <property type="entry name" value="TOPRIM_dom"/>
</dbReference>
<dbReference type="GO" id="GO:0006265">
    <property type="term" value="P:DNA topological change"/>
    <property type="evidence" value="ECO:0007669"/>
    <property type="project" value="InterPro"/>
</dbReference>
<dbReference type="CDD" id="cd03363">
    <property type="entry name" value="TOPRIM_TopoIA_TopoI"/>
    <property type="match status" value="1"/>
</dbReference>
<dbReference type="PANTHER" id="PTHR42785">
    <property type="entry name" value="DNA TOPOISOMERASE, TYPE IA, CORE"/>
    <property type="match status" value="1"/>
</dbReference>
<feature type="compositionally biased region" description="Basic residues" evidence="15">
    <location>
        <begin position="217"/>
        <end position="231"/>
    </location>
</feature>
<evidence type="ECO:0000256" key="8">
    <source>
        <dbReference type="ARBA" id="ARBA00023029"/>
    </source>
</evidence>
<dbReference type="PANTHER" id="PTHR42785:SF1">
    <property type="entry name" value="DNA TOPOISOMERASE"/>
    <property type="match status" value="1"/>
</dbReference>
<evidence type="ECO:0000256" key="2">
    <source>
        <dbReference type="ARBA" id="ARBA00009446"/>
    </source>
</evidence>
<dbReference type="Pfam" id="PF13368">
    <property type="entry name" value="Toprim_C_rpt"/>
    <property type="match status" value="1"/>
</dbReference>
<dbReference type="Gene3D" id="1.10.460.10">
    <property type="entry name" value="Topoisomerase I, domain 2"/>
    <property type="match status" value="1"/>
</dbReference>
<keyword evidence="9" id="KW-0238">DNA-binding</keyword>
<dbReference type="InterPro" id="IPR000380">
    <property type="entry name" value="Topo_IA"/>
</dbReference>